<evidence type="ECO:0000256" key="7">
    <source>
        <dbReference type="ARBA" id="ARBA00022801"/>
    </source>
</evidence>
<dbReference type="GO" id="GO:0046872">
    <property type="term" value="F:metal ion binding"/>
    <property type="evidence" value="ECO:0007669"/>
    <property type="project" value="UniProtKB-KW"/>
</dbReference>
<dbReference type="GO" id="GO:0048476">
    <property type="term" value="C:Holliday junction resolvase complex"/>
    <property type="evidence" value="ECO:0007669"/>
    <property type="project" value="InterPro"/>
</dbReference>
<keyword evidence="9" id="KW-0233">DNA recombination</keyword>
<evidence type="ECO:0000256" key="2">
    <source>
        <dbReference type="ARBA" id="ARBA00004123"/>
    </source>
</evidence>
<evidence type="ECO:0000313" key="14">
    <source>
        <dbReference type="RefSeq" id="XP_047739465.1"/>
    </source>
</evidence>
<dbReference type="Proteomes" id="UP000694843">
    <property type="component" value="Unplaced"/>
</dbReference>
<dbReference type="KEGG" id="hazt:125178828"/>
<dbReference type="GO" id="GO:0031573">
    <property type="term" value="P:mitotic intra-S DNA damage checkpoint signaling"/>
    <property type="evidence" value="ECO:0007669"/>
    <property type="project" value="TreeGrafter"/>
</dbReference>
<dbReference type="GO" id="GO:0000712">
    <property type="term" value="P:resolution of meiotic recombination intermediates"/>
    <property type="evidence" value="ECO:0007669"/>
    <property type="project" value="TreeGrafter"/>
</dbReference>
<accession>A0A979FTM3</accession>
<keyword evidence="12" id="KW-0469">Meiosis</keyword>
<keyword evidence="10" id="KW-0234">DNA repair</keyword>
<evidence type="ECO:0000256" key="11">
    <source>
        <dbReference type="ARBA" id="ARBA00023242"/>
    </source>
</evidence>
<evidence type="ECO:0000256" key="4">
    <source>
        <dbReference type="ARBA" id="ARBA00022723"/>
    </source>
</evidence>
<dbReference type="InterPro" id="IPR042530">
    <property type="entry name" value="EME1/EME2_C"/>
</dbReference>
<dbReference type="RefSeq" id="XP_047739465.1">
    <property type="nucleotide sequence ID" value="XM_047883509.1"/>
</dbReference>
<dbReference type="OrthoDB" id="343092at2759"/>
<evidence type="ECO:0000313" key="13">
    <source>
        <dbReference type="Proteomes" id="UP000694843"/>
    </source>
</evidence>
<keyword evidence="6" id="KW-0227">DNA damage</keyword>
<reference evidence="14" key="1">
    <citation type="submission" date="2025-08" db="UniProtKB">
        <authorList>
            <consortium name="RefSeq"/>
        </authorList>
    </citation>
    <scope>IDENTIFICATION</scope>
    <source>
        <tissue evidence="14">Whole organism</tissue>
    </source>
</reference>
<organism evidence="13 14">
    <name type="scientific">Hyalella azteca</name>
    <name type="common">Amphipod</name>
    <dbReference type="NCBI Taxonomy" id="294128"/>
    <lineage>
        <taxon>Eukaryota</taxon>
        <taxon>Metazoa</taxon>
        <taxon>Ecdysozoa</taxon>
        <taxon>Arthropoda</taxon>
        <taxon>Crustacea</taxon>
        <taxon>Multicrustacea</taxon>
        <taxon>Malacostraca</taxon>
        <taxon>Eumalacostraca</taxon>
        <taxon>Peracarida</taxon>
        <taxon>Amphipoda</taxon>
        <taxon>Senticaudata</taxon>
        <taxon>Talitrida</taxon>
        <taxon>Talitroidea</taxon>
        <taxon>Hyalellidae</taxon>
        <taxon>Hyalella</taxon>
    </lineage>
</organism>
<comment type="cofactor">
    <cofactor evidence="1">
        <name>Mg(2+)</name>
        <dbReference type="ChEBI" id="CHEBI:18420"/>
    </cofactor>
</comment>
<keyword evidence="11" id="KW-0539">Nucleus</keyword>
<dbReference type="AlphaFoldDB" id="A0A979FTM3"/>
<evidence type="ECO:0000256" key="1">
    <source>
        <dbReference type="ARBA" id="ARBA00001946"/>
    </source>
</evidence>
<dbReference type="GO" id="GO:0008821">
    <property type="term" value="F:crossover junction DNA endonuclease activity"/>
    <property type="evidence" value="ECO:0007669"/>
    <property type="project" value="TreeGrafter"/>
</dbReference>
<sequence length="153" mass="16820">MRKWSDERSGNPVSGPQDFLSRKSCVRVMGSRRREILEDNAAFAWYAEGSNVCPVRINSDGVGLLKLWQQQLRQFTNVGLETAQAIARAYPAPRLLIQAYEGLPAAEAAQLLADIAVVRGAGPCMTTRKLGKELSKKIYTFFTSSQPCQALGS</sequence>
<dbReference type="InterPro" id="IPR033310">
    <property type="entry name" value="Mms4/EME1/EME2"/>
</dbReference>
<evidence type="ECO:0000256" key="3">
    <source>
        <dbReference type="ARBA" id="ARBA00022722"/>
    </source>
</evidence>
<evidence type="ECO:0000256" key="8">
    <source>
        <dbReference type="ARBA" id="ARBA00022842"/>
    </source>
</evidence>
<dbReference type="PANTHER" id="PTHR21077:SF5">
    <property type="entry name" value="CROSSOVER JUNCTION ENDONUCLEASE MMS4"/>
    <property type="match status" value="1"/>
</dbReference>
<evidence type="ECO:0000256" key="10">
    <source>
        <dbReference type="ARBA" id="ARBA00023204"/>
    </source>
</evidence>
<dbReference type="PANTHER" id="PTHR21077">
    <property type="entry name" value="EME1 PROTEIN"/>
    <property type="match status" value="1"/>
</dbReference>
<dbReference type="Gene3D" id="1.10.150.670">
    <property type="entry name" value="Crossover junction endonuclease EME1, DNA-binding domain"/>
    <property type="match status" value="1"/>
</dbReference>
<dbReference type="GO" id="GO:0005634">
    <property type="term" value="C:nucleus"/>
    <property type="evidence" value="ECO:0007669"/>
    <property type="project" value="UniProtKB-SubCell"/>
</dbReference>
<dbReference type="GO" id="GO:0031297">
    <property type="term" value="P:replication fork processing"/>
    <property type="evidence" value="ECO:0007669"/>
    <property type="project" value="TreeGrafter"/>
</dbReference>
<proteinExistence type="predicted"/>
<dbReference type="GeneID" id="125178828"/>
<keyword evidence="7" id="KW-0378">Hydrolase</keyword>
<name>A0A979FTM3_HYAAZ</name>
<keyword evidence="5" id="KW-0255">Endonuclease</keyword>
<keyword evidence="13" id="KW-1185">Reference proteome</keyword>
<evidence type="ECO:0000256" key="5">
    <source>
        <dbReference type="ARBA" id="ARBA00022759"/>
    </source>
</evidence>
<evidence type="ECO:0000256" key="6">
    <source>
        <dbReference type="ARBA" id="ARBA00022763"/>
    </source>
</evidence>
<keyword evidence="3" id="KW-0540">Nuclease</keyword>
<gene>
    <name evidence="14" type="primary">LOC125178828</name>
</gene>
<dbReference type="GO" id="GO:0006302">
    <property type="term" value="P:double-strand break repair"/>
    <property type="evidence" value="ECO:0007669"/>
    <property type="project" value="TreeGrafter"/>
</dbReference>
<protein>
    <submittedName>
        <fullName evidence="14">Crossover junction endonuclease EME1-like</fullName>
    </submittedName>
</protein>
<evidence type="ECO:0000256" key="12">
    <source>
        <dbReference type="ARBA" id="ARBA00023254"/>
    </source>
</evidence>
<evidence type="ECO:0000256" key="9">
    <source>
        <dbReference type="ARBA" id="ARBA00023172"/>
    </source>
</evidence>
<comment type="subcellular location">
    <subcellularLocation>
        <location evidence="2">Nucleus</location>
    </subcellularLocation>
</comment>
<dbReference type="Pfam" id="PF21292">
    <property type="entry name" value="EME1-MUS81_C"/>
    <property type="match status" value="1"/>
</dbReference>
<keyword evidence="8" id="KW-0460">Magnesium</keyword>
<dbReference type="CTD" id="36136"/>
<keyword evidence="4" id="KW-0479">Metal-binding</keyword>